<evidence type="ECO:0000256" key="13">
    <source>
        <dbReference type="SAM" id="MobiDB-lite"/>
    </source>
</evidence>
<dbReference type="GeneID" id="28728495"/>
<dbReference type="PANTHER" id="PTHR15495">
    <property type="entry name" value="NEGATIVE REGULATOR OF VESICLE FORMATION-RELATED"/>
    <property type="match status" value="1"/>
</dbReference>
<dbReference type="GO" id="GO:0005789">
    <property type="term" value="C:endoplasmic reticulum membrane"/>
    <property type="evidence" value="ECO:0007669"/>
    <property type="project" value="UniProtKB-SubCell"/>
</dbReference>
<comment type="catalytic activity">
    <reaction evidence="10">
        <text>a diacylglycerol + H2O = a monoacylglycerol + a fatty acid + H(+)</text>
        <dbReference type="Rhea" id="RHEA:32731"/>
        <dbReference type="ChEBI" id="CHEBI:15377"/>
        <dbReference type="ChEBI" id="CHEBI:15378"/>
        <dbReference type="ChEBI" id="CHEBI:17408"/>
        <dbReference type="ChEBI" id="CHEBI:18035"/>
        <dbReference type="ChEBI" id="CHEBI:28868"/>
    </reaction>
</comment>
<keyword evidence="17" id="KW-1185">Reference proteome</keyword>
<comment type="function">
    <text evidence="12">Involved in inositol deacylation of GPI-anchored proteins which plays important roles in the quality control and ER-associated degradation of GPI-anchored proteins.</text>
</comment>
<evidence type="ECO:0000256" key="11">
    <source>
        <dbReference type="ARBA" id="ARBA00048461"/>
    </source>
</evidence>
<keyword evidence="3 12" id="KW-0813">Transport</keyword>
<reference evidence="16 17" key="1">
    <citation type="submission" date="2015-07" db="EMBL/GenBank/DDBJ databases">
        <title>Draft Genome Sequence of Malassezia furfur CBS1878 and Malassezia pachydermatis CBS1879.</title>
        <authorList>
            <person name="Triana S."/>
            <person name="Ohm R."/>
            <person name="Gonzalez A."/>
            <person name="DeCock H."/>
            <person name="Restrepo S."/>
            <person name="Celis A."/>
        </authorList>
    </citation>
    <scope>NUCLEOTIDE SEQUENCE [LARGE SCALE GENOMIC DNA]</scope>
    <source>
        <strain evidence="16 17">CBS 1879</strain>
    </source>
</reference>
<feature type="transmembrane region" description="Helical" evidence="12">
    <location>
        <begin position="978"/>
        <end position="996"/>
    </location>
</feature>
<dbReference type="VEuPathDB" id="FungiDB:Malapachy_2128"/>
<feature type="domain" description="GPI inositol-deacylase PGAP1-like alpha/beta" evidence="14">
    <location>
        <begin position="98"/>
        <end position="321"/>
    </location>
</feature>
<dbReference type="InterPro" id="IPR039529">
    <property type="entry name" value="PGAP1/BST1"/>
</dbReference>
<evidence type="ECO:0000313" key="16">
    <source>
        <dbReference type="EMBL" id="KOS15474.1"/>
    </source>
</evidence>
<evidence type="ECO:0000256" key="2">
    <source>
        <dbReference type="ARBA" id="ARBA00006931"/>
    </source>
</evidence>
<comment type="caution">
    <text evidence="16">The sequence shown here is derived from an EMBL/GenBank/DDBJ whole genome shotgun (WGS) entry which is preliminary data.</text>
</comment>
<evidence type="ECO:0000256" key="9">
    <source>
        <dbReference type="ARBA" id="ARBA00023136"/>
    </source>
</evidence>
<dbReference type="GO" id="GO:0015031">
    <property type="term" value="P:protein transport"/>
    <property type="evidence" value="ECO:0007669"/>
    <property type="project" value="UniProtKB-KW"/>
</dbReference>
<dbReference type="Pfam" id="PF25140">
    <property type="entry name" value="PGAP1_TMD"/>
    <property type="match status" value="1"/>
</dbReference>
<gene>
    <name evidence="16" type="ORF">Malapachy_2128</name>
</gene>
<dbReference type="GO" id="GO:0050185">
    <property type="term" value="F:phosphatidylinositol deacylase activity"/>
    <property type="evidence" value="ECO:0007669"/>
    <property type="project" value="TreeGrafter"/>
</dbReference>
<evidence type="ECO:0000256" key="4">
    <source>
        <dbReference type="ARBA" id="ARBA00022692"/>
    </source>
</evidence>
<evidence type="ECO:0000259" key="14">
    <source>
        <dbReference type="Pfam" id="PF07819"/>
    </source>
</evidence>
<dbReference type="InterPro" id="IPR056824">
    <property type="entry name" value="PGAP1_TMD"/>
</dbReference>
<keyword evidence="5 12" id="KW-0378">Hydrolase</keyword>
<name>A0A0M8MW16_9BASI</name>
<feature type="transmembrane region" description="Helical" evidence="12">
    <location>
        <begin position="729"/>
        <end position="751"/>
    </location>
</feature>
<dbReference type="GO" id="GO:0070072">
    <property type="term" value="P:vacuolar proton-transporting V-type ATPase complex assembly"/>
    <property type="evidence" value="ECO:0007669"/>
    <property type="project" value="InterPro"/>
</dbReference>
<comment type="subcellular location">
    <subcellularLocation>
        <location evidence="1">Endoplasmic reticulum membrane</location>
        <topology evidence="1">Multi-pass membrane protein</topology>
    </subcellularLocation>
</comment>
<feature type="transmembrane region" description="Helical" evidence="12">
    <location>
        <begin position="15"/>
        <end position="34"/>
    </location>
</feature>
<feature type="transmembrane region" description="Helical" evidence="12">
    <location>
        <begin position="1002"/>
        <end position="1022"/>
    </location>
</feature>
<keyword evidence="8 12" id="KW-1133">Transmembrane helix</keyword>
<evidence type="ECO:0000256" key="12">
    <source>
        <dbReference type="RuleBase" id="RU365011"/>
    </source>
</evidence>
<proteinExistence type="inferred from homology"/>
<sequence>MVMGRADWQASSRPLLFIAVSLAMLGIALLSFQWTPQMLDLRQECSMAYMHPTYVVHDAQLRAFSSSRSPVMQKYSLREYREMNATPSLTTKDRTMHASPVLFIPGNAGSFAQVRSMAASASDQFWAKYFDKPNEEFADAPGPVNWFTIDFNEDFSAFHGQTLRDQAFFVNEVVRYLRELYPLSSSEGNATVPLVGHSMGGLVARLVRHLPNYVPASVDTIVTLSTPHAFPPVPFDRTINDVYMQLERPIEGPEPLLISIAGGLLDTQLSSDASSLTLGGIHAPMSRLSTFTTSVSALWSSTDHLAIVWCDQLRFKIARGMLRDYKHYGRVYEARNTPSVQGQRREFWRHLLGIPLDAAAADDKAVAIAAASEGPTSSIYLDRHFLHTDLAKYEPELLNRIHVPDINVAVFKALAPPGPRQTYTGQVTESDEALAFELVTNLAIGANPDVGHVVSQINEIFVTVCSRKPAVEVEQGEIEPAWCYPILNTAFDLLPWSVPPQEEPQRAPFFPEARYHYDHPSISLHRLYLSHEFLRAHHVETVRVEYTRRPAQHPSAFNVSTVLEMGWTENKPFVLRGAPSWFKSTTWDLPGVNVLDLLSSFEEHAPLWEWDLPDMDSSLLAYTLTLEPAPCAARLNPPPPHTPPMVRVLSQSTGDSRLFPSLDVFHTNTLPVALHGPAPFMPVPSHHGWRFQLWLLDTYRHTVFSSTYNERCPLPFTTLRASVHWRASLGLLVLRYRLALLVFPLGFLALARWQPGTPWHALTSTVLGPGMAYALGTAILLHVFLHLGGALGAPKHALGIGTTSFQFLWIGPVLLVLAAALALTMCAITTGGLALWYALVRRYMPSLVTPGVAPEPLTTLPTRLAWTQWLTRRRTWISIATLLTLLIFLPYQILIVLAAMVHAATTAQSYMAYHEARRRTPADPRLVELLQESYTHNAWLLQFLVWFVPLHAPVLVVWIRNVNAGFSMGAARTEHNAFAVLPLVGLMYLYAAPWSFTRPTESVFTVGTRVMYGLLALCALIYGIRYSYMVYESFVLVLLWEIAQLVWPLYHPAPVFESIQLDDVSHLQVPPAVEASSQIDTLLETYLATLDAYLQARDQLTESLQAGFVQLTRAKMSLEGTFGQRVGRDAYDERMSAQIRVAMDAAIPSAPTTSSPKTEGLRRRHGTPQQTDNEPKEREIPTPEAQGFDPLYQFSGLPPRSLKAAQRHFQQATSILVQKDGETTAWKTIYELQQSLHALEQQIEACRSM</sequence>
<dbReference type="Pfam" id="PF21730">
    <property type="entry name" value="Vma22_CCDC115"/>
    <property type="match status" value="1"/>
</dbReference>
<evidence type="ECO:0000256" key="8">
    <source>
        <dbReference type="ARBA" id="ARBA00022989"/>
    </source>
</evidence>
<feature type="transmembrane region" description="Helical" evidence="12">
    <location>
        <begin position="813"/>
        <end position="839"/>
    </location>
</feature>
<dbReference type="InterPro" id="IPR040357">
    <property type="entry name" value="Vma22/CCDC115"/>
</dbReference>
<feature type="transmembrane region" description="Helical" evidence="12">
    <location>
        <begin position="939"/>
        <end position="958"/>
    </location>
</feature>
<evidence type="ECO:0000313" key="17">
    <source>
        <dbReference type="Proteomes" id="UP000037751"/>
    </source>
</evidence>
<evidence type="ECO:0000256" key="10">
    <source>
        <dbReference type="ARBA" id="ARBA00047591"/>
    </source>
</evidence>
<accession>A0A0M8MW16</accession>
<dbReference type="GO" id="GO:0006505">
    <property type="term" value="P:GPI anchor metabolic process"/>
    <property type="evidence" value="ECO:0007669"/>
    <property type="project" value="TreeGrafter"/>
</dbReference>
<feature type="domain" description="GPI inositol-deacylase transmembrane" evidence="15">
    <location>
        <begin position="796"/>
        <end position="1040"/>
    </location>
</feature>
<evidence type="ECO:0000259" key="15">
    <source>
        <dbReference type="Pfam" id="PF25140"/>
    </source>
</evidence>
<comment type="similarity">
    <text evidence="2 12">Belongs to the GPI inositol-deacylase family.</text>
</comment>
<feature type="transmembrane region" description="Helical" evidence="12">
    <location>
        <begin position="772"/>
        <end position="793"/>
    </location>
</feature>
<dbReference type="InterPro" id="IPR029058">
    <property type="entry name" value="AB_hydrolase_fold"/>
</dbReference>
<dbReference type="AlphaFoldDB" id="A0A0M8MW16"/>
<keyword evidence="4 12" id="KW-0812">Transmembrane</keyword>
<dbReference type="Gene3D" id="3.40.50.1820">
    <property type="entry name" value="alpha/beta hydrolase"/>
    <property type="match status" value="1"/>
</dbReference>
<feature type="region of interest" description="Disordered" evidence="13">
    <location>
        <begin position="1145"/>
        <end position="1188"/>
    </location>
</feature>
<dbReference type="STRING" id="77020.A0A0M8MW16"/>
<protein>
    <recommendedName>
        <fullName evidence="12">GPI inositol-deacylase</fullName>
        <ecNumber evidence="12">3.1.-.-</ecNumber>
    </recommendedName>
</protein>
<evidence type="ECO:0000256" key="3">
    <source>
        <dbReference type="ARBA" id="ARBA00022448"/>
    </source>
</evidence>
<dbReference type="Proteomes" id="UP000037751">
    <property type="component" value="Unassembled WGS sequence"/>
</dbReference>
<comment type="catalytic activity">
    <reaction evidence="11">
        <text>a monoacylglycerol + H2O = glycerol + a fatty acid + H(+)</text>
        <dbReference type="Rhea" id="RHEA:15245"/>
        <dbReference type="ChEBI" id="CHEBI:15377"/>
        <dbReference type="ChEBI" id="CHEBI:15378"/>
        <dbReference type="ChEBI" id="CHEBI:17408"/>
        <dbReference type="ChEBI" id="CHEBI:17754"/>
        <dbReference type="ChEBI" id="CHEBI:28868"/>
    </reaction>
</comment>
<feature type="transmembrane region" description="Helical" evidence="12">
    <location>
        <begin position="876"/>
        <end position="901"/>
    </location>
</feature>
<keyword evidence="6 12" id="KW-0256">Endoplasmic reticulum</keyword>
<keyword evidence="7 12" id="KW-0653">Protein transport</keyword>
<keyword evidence="9 12" id="KW-0472">Membrane</keyword>
<evidence type="ECO:0000256" key="6">
    <source>
        <dbReference type="ARBA" id="ARBA00022824"/>
    </source>
</evidence>
<dbReference type="SUPFAM" id="SSF53474">
    <property type="entry name" value="alpha/beta-Hydrolases"/>
    <property type="match status" value="1"/>
</dbReference>
<evidence type="ECO:0000256" key="5">
    <source>
        <dbReference type="ARBA" id="ARBA00022801"/>
    </source>
</evidence>
<dbReference type="GO" id="GO:0006888">
    <property type="term" value="P:endoplasmic reticulum to Golgi vesicle-mediated transport"/>
    <property type="evidence" value="ECO:0007669"/>
    <property type="project" value="TreeGrafter"/>
</dbReference>
<dbReference type="EC" id="3.1.-.-" evidence="12"/>
<dbReference type="InterPro" id="IPR012908">
    <property type="entry name" value="PGAP1-ab_dom-like"/>
</dbReference>
<dbReference type="Pfam" id="PF07819">
    <property type="entry name" value="PGAP1"/>
    <property type="match status" value="1"/>
</dbReference>
<evidence type="ECO:0000256" key="1">
    <source>
        <dbReference type="ARBA" id="ARBA00004477"/>
    </source>
</evidence>
<dbReference type="EMBL" id="LGAV01000002">
    <property type="protein sequence ID" value="KOS15474.1"/>
    <property type="molecule type" value="Genomic_DNA"/>
</dbReference>
<dbReference type="OrthoDB" id="348976at2759"/>
<evidence type="ECO:0000256" key="7">
    <source>
        <dbReference type="ARBA" id="ARBA00022927"/>
    </source>
</evidence>
<organism evidence="16 17">
    <name type="scientific">Malassezia pachydermatis</name>
    <dbReference type="NCBI Taxonomy" id="77020"/>
    <lineage>
        <taxon>Eukaryota</taxon>
        <taxon>Fungi</taxon>
        <taxon>Dikarya</taxon>
        <taxon>Basidiomycota</taxon>
        <taxon>Ustilaginomycotina</taxon>
        <taxon>Malasseziomycetes</taxon>
        <taxon>Malasseziales</taxon>
        <taxon>Malasseziaceae</taxon>
        <taxon>Malassezia</taxon>
    </lineage>
</organism>
<dbReference type="RefSeq" id="XP_017993106.1">
    <property type="nucleotide sequence ID" value="XM_018136620.1"/>
</dbReference>
<dbReference type="PANTHER" id="PTHR15495:SF7">
    <property type="entry name" value="GPI INOSITOL-DEACYLASE"/>
    <property type="match status" value="1"/>
</dbReference>